<organism evidence="2 3">
    <name type="scientific">Guyanagaster necrorhizus</name>
    <dbReference type="NCBI Taxonomy" id="856835"/>
    <lineage>
        <taxon>Eukaryota</taxon>
        <taxon>Fungi</taxon>
        <taxon>Dikarya</taxon>
        <taxon>Basidiomycota</taxon>
        <taxon>Agaricomycotina</taxon>
        <taxon>Agaricomycetes</taxon>
        <taxon>Agaricomycetidae</taxon>
        <taxon>Agaricales</taxon>
        <taxon>Marasmiineae</taxon>
        <taxon>Physalacriaceae</taxon>
        <taxon>Guyanagaster</taxon>
    </lineage>
</organism>
<dbReference type="GeneID" id="66102818"/>
<gene>
    <name evidence="2" type="ORF">BT62DRAFT_329974</name>
</gene>
<proteinExistence type="predicted"/>
<keyword evidence="1" id="KW-1133">Transmembrane helix</keyword>
<keyword evidence="3" id="KW-1185">Reference proteome</keyword>
<keyword evidence="1" id="KW-0812">Transmembrane</keyword>
<dbReference type="EMBL" id="MU250545">
    <property type="protein sequence ID" value="KAG7443413.1"/>
    <property type="molecule type" value="Genomic_DNA"/>
</dbReference>
<dbReference type="RefSeq" id="XP_043036913.1">
    <property type="nucleotide sequence ID" value="XM_043180522.1"/>
</dbReference>
<keyword evidence="1" id="KW-0472">Membrane</keyword>
<dbReference type="AlphaFoldDB" id="A0A9P7VLL5"/>
<reference evidence="2" key="1">
    <citation type="submission" date="2020-11" db="EMBL/GenBank/DDBJ databases">
        <title>Adaptations for nitrogen fixation in a non-lichenized fungal sporocarp promotes dispersal by wood-feeding termites.</title>
        <authorList>
            <consortium name="DOE Joint Genome Institute"/>
            <person name="Koch R.A."/>
            <person name="Yoon G."/>
            <person name="Arayal U."/>
            <person name="Lail K."/>
            <person name="Amirebrahimi M."/>
            <person name="Labutti K."/>
            <person name="Lipzen A."/>
            <person name="Riley R."/>
            <person name="Barry K."/>
            <person name="Henrissat B."/>
            <person name="Grigoriev I.V."/>
            <person name="Herr J.R."/>
            <person name="Aime M.C."/>
        </authorList>
    </citation>
    <scope>NUCLEOTIDE SEQUENCE</scope>
    <source>
        <strain evidence="2">MCA 3950</strain>
    </source>
</reference>
<name>A0A9P7VLL5_9AGAR</name>
<dbReference type="OrthoDB" id="3350619at2759"/>
<accession>A0A9P7VLL5</accession>
<evidence type="ECO:0000256" key="1">
    <source>
        <dbReference type="SAM" id="Phobius"/>
    </source>
</evidence>
<evidence type="ECO:0000313" key="3">
    <source>
        <dbReference type="Proteomes" id="UP000812287"/>
    </source>
</evidence>
<feature type="transmembrane region" description="Helical" evidence="1">
    <location>
        <begin position="54"/>
        <end position="76"/>
    </location>
</feature>
<evidence type="ECO:0000313" key="2">
    <source>
        <dbReference type="EMBL" id="KAG7443413.1"/>
    </source>
</evidence>
<evidence type="ECO:0008006" key="4">
    <source>
        <dbReference type="Google" id="ProtNLM"/>
    </source>
</evidence>
<dbReference type="Proteomes" id="UP000812287">
    <property type="component" value="Unassembled WGS sequence"/>
</dbReference>
<comment type="caution">
    <text evidence="2">The sequence shown here is derived from an EMBL/GenBank/DDBJ whole genome shotgun (WGS) entry which is preliminary data.</text>
</comment>
<protein>
    <recommendedName>
        <fullName evidence="4">Ubiquitin 3 binding protein But2 C-terminal domain-containing protein</fullName>
    </recommendedName>
</protein>
<sequence length="293" mass="33458">MFAAMRQRDRHQYIALDQVASELHLSDDSSQSSETSVLDNGRTKDTPRYLYTTWVLYIFVLCTVIDCIAIVILATLRSGVWDLQTTISPDTLPLRNAYTNLDKLYQNRSSSFVLKTPVYNLPLLVGQVSRYEPDRFFPQPVDVYADESFGYSQLVYQHYLLNDQLSTIVQFRAQDYGLENCTFAFTLPAPDSFKSPAIADDQSNITSIEISMIPVDRRLRTKRLSWGSLPSARMHVGLLNISDGRTVEGPPFYCPSGTYLTFELSCVHYPCYLDVIGERTAEFGFYILQRQTR</sequence>